<gene>
    <name evidence="3" type="ORF">CTEN210_01742</name>
</gene>
<accession>A0AAD3CGL5</accession>
<evidence type="ECO:0000256" key="1">
    <source>
        <dbReference type="SAM" id="Phobius"/>
    </source>
</evidence>
<protein>
    <submittedName>
        <fullName evidence="3">Uncharacterized protein</fullName>
    </submittedName>
</protein>
<dbReference type="AlphaFoldDB" id="A0AAD3CGL5"/>
<keyword evidence="1" id="KW-0472">Membrane</keyword>
<keyword evidence="1" id="KW-1133">Transmembrane helix</keyword>
<keyword evidence="2" id="KW-0732">Signal</keyword>
<feature type="signal peptide" evidence="2">
    <location>
        <begin position="1"/>
        <end position="23"/>
    </location>
</feature>
<evidence type="ECO:0000313" key="4">
    <source>
        <dbReference type="Proteomes" id="UP001054902"/>
    </source>
</evidence>
<name>A0AAD3CGL5_9STRA</name>
<organism evidence="3 4">
    <name type="scientific">Chaetoceros tenuissimus</name>
    <dbReference type="NCBI Taxonomy" id="426638"/>
    <lineage>
        <taxon>Eukaryota</taxon>
        <taxon>Sar</taxon>
        <taxon>Stramenopiles</taxon>
        <taxon>Ochrophyta</taxon>
        <taxon>Bacillariophyta</taxon>
        <taxon>Coscinodiscophyceae</taxon>
        <taxon>Chaetocerotophycidae</taxon>
        <taxon>Chaetocerotales</taxon>
        <taxon>Chaetocerotaceae</taxon>
        <taxon>Chaetoceros</taxon>
    </lineage>
</organism>
<proteinExistence type="predicted"/>
<evidence type="ECO:0000256" key="2">
    <source>
        <dbReference type="SAM" id="SignalP"/>
    </source>
</evidence>
<sequence>MKSSSQAVLSLVLYPFLLTAVNGSSCTICRGEFNEQYKDKVIHDEQGWTCDKYDAWAMGRDDKDVTCESFFQVIGSQLCGCEMPDDEESPQEEEICELCPNRVLMGDNQITLHNHSPYITCSQVADYLSNYKVTDGACNIFQDQGEQDCCGGVVTTSPPTYEDERKVDCSRIAQGDFAEVARNTDYSESTLISYELNMELAEGVTLEEVGEPLQKEMKTIVTLDLNPRCSADMARRLSERTLVKYVDFTSLKDLGNGILSGIAEVHYTLLPSDRSRKLDESNFSDVVVKSINDNASVIASRVNGVEGLEAVSEEDDDINDEDSDGLGVAIGVGVASTLIIVVAGLLVSKKKGSKQEAPRDLDRVEFLPSVQLRSDQDYSFPSENNQVRFVKVNSNQTAVEVYPEEISNDGSESTGQQDVLIVESNEVDFEVAPKYGINSAFPIKTALNNDPFQDSESSDEEFPCDEEHVQVPIQFRKKSSYNVRATMDL</sequence>
<dbReference type="EMBL" id="BLLK01000020">
    <property type="protein sequence ID" value="GFH45268.1"/>
    <property type="molecule type" value="Genomic_DNA"/>
</dbReference>
<keyword evidence="4" id="KW-1185">Reference proteome</keyword>
<evidence type="ECO:0000313" key="3">
    <source>
        <dbReference type="EMBL" id="GFH45268.1"/>
    </source>
</evidence>
<reference evidence="3 4" key="1">
    <citation type="journal article" date="2021" name="Sci. Rep.">
        <title>The genome of the diatom Chaetoceros tenuissimus carries an ancient integrated fragment of an extant virus.</title>
        <authorList>
            <person name="Hongo Y."/>
            <person name="Kimura K."/>
            <person name="Takaki Y."/>
            <person name="Yoshida Y."/>
            <person name="Baba S."/>
            <person name="Kobayashi G."/>
            <person name="Nagasaki K."/>
            <person name="Hano T."/>
            <person name="Tomaru Y."/>
        </authorList>
    </citation>
    <scope>NUCLEOTIDE SEQUENCE [LARGE SCALE GENOMIC DNA]</scope>
    <source>
        <strain evidence="3 4">NIES-3715</strain>
    </source>
</reference>
<comment type="caution">
    <text evidence="3">The sequence shown here is derived from an EMBL/GenBank/DDBJ whole genome shotgun (WGS) entry which is preliminary data.</text>
</comment>
<keyword evidence="1" id="KW-0812">Transmembrane</keyword>
<dbReference type="Proteomes" id="UP001054902">
    <property type="component" value="Unassembled WGS sequence"/>
</dbReference>
<feature type="chain" id="PRO_5042019771" evidence="2">
    <location>
        <begin position="24"/>
        <end position="489"/>
    </location>
</feature>
<feature type="transmembrane region" description="Helical" evidence="1">
    <location>
        <begin position="326"/>
        <end position="347"/>
    </location>
</feature>